<sequence>MLSFSGYREIRFLFAFDDPRCYLSKSLHISNKNGKHTRDDNTEFRVKILSLWTLRVPRSNPDSTEDSFYVKSYVMAERPPAGVVRKFGKMCASSGVVHVI</sequence>
<protein>
    <submittedName>
        <fullName evidence="1">Uncharacterized protein</fullName>
    </submittedName>
</protein>
<comment type="caution">
    <text evidence="1">The sequence shown here is derived from an EMBL/GenBank/DDBJ whole genome shotgun (WGS) entry which is preliminary data.</text>
</comment>
<keyword evidence="2" id="KW-1185">Reference proteome</keyword>
<name>A0A4Y2C692_ARAVE</name>
<evidence type="ECO:0000313" key="2">
    <source>
        <dbReference type="Proteomes" id="UP000499080"/>
    </source>
</evidence>
<reference evidence="1 2" key="1">
    <citation type="journal article" date="2019" name="Sci. Rep.">
        <title>Orb-weaving spider Araneus ventricosus genome elucidates the spidroin gene catalogue.</title>
        <authorList>
            <person name="Kono N."/>
            <person name="Nakamura H."/>
            <person name="Ohtoshi R."/>
            <person name="Moran D.A.P."/>
            <person name="Shinohara A."/>
            <person name="Yoshida Y."/>
            <person name="Fujiwara M."/>
            <person name="Mori M."/>
            <person name="Tomita M."/>
            <person name="Arakawa K."/>
        </authorList>
    </citation>
    <scope>NUCLEOTIDE SEQUENCE [LARGE SCALE GENOMIC DNA]</scope>
</reference>
<gene>
    <name evidence="1" type="ORF">AVEN_64145_1</name>
</gene>
<evidence type="ECO:0000313" key="1">
    <source>
        <dbReference type="EMBL" id="GBL99156.1"/>
    </source>
</evidence>
<proteinExistence type="predicted"/>
<dbReference type="Proteomes" id="UP000499080">
    <property type="component" value="Unassembled WGS sequence"/>
</dbReference>
<accession>A0A4Y2C692</accession>
<organism evidence="1 2">
    <name type="scientific">Araneus ventricosus</name>
    <name type="common">Orbweaver spider</name>
    <name type="synonym">Epeira ventricosa</name>
    <dbReference type="NCBI Taxonomy" id="182803"/>
    <lineage>
        <taxon>Eukaryota</taxon>
        <taxon>Metazoa</taxon>
        <taxon>Ecdysozoa</taxon>
        <taxon>Arthropoda</taxon>
        <taxon>Chelicerata</taxon>
        <taxon>Arachnida</taxon>
        <taxon>Araneae</taxon>
        <taxon>Araneomorphae</taxon>
        <taxon>Entelegynae</taxon>
        <taxon>Araneoidea</taxon>
        <taxon>Araneidae</taxon>
        <taxon>Araneus</taxon>
    </lineage>
</organism>
<dbReference type="EMBL" id="BGPR01000145">
    <property type="protein sequence ID" value="GBL99156.1"/>
    <property type="molecule type" value="Genomic_DNA"/>
</dbReference>
<dbReference type="AlphaFoldDB" id="A0A4Y2C692"/>